<dbReference type="Proteomes" id="UP000663850">
    <property type="component" value="Unassembled WGS sequence"/>
</dbReference>
<dbReference type="EMBL" id="CAJMWZ010000639">
    <property type="protein sequence ID" value="CAE6422256.1"/>
    <property type="molecule type" value="Genomic_DNA"/>
</dbReference>
<evidence type="ECO:0000256" key="1">
    <source>
        <dbReference type="SAM" id="Phobius"/>
    </source>
</evidence>
<evidence type="ECO:0000313" key="2">
    <source>
        <dbReference type="EMBL" id="CAE6422256.1"/>
    </source>
</evidence>
<gene>
    <name evidence="2" type="ORF">RDB_LOCUS11006</name>
</gene>
<keyword evidence="1" id="KW-0812">Transmembrane</keyword>
<dbReference type="OrthoDB" id="2576334at2759"/>
<dbReference type="AlphaFoldDB" id="A0A8H2XGD3"/>
<keyword evidence="1" id="KW-0472">Membrane</keyword>
<organism evidence="2 3">
    <name type="scientific">Rhizoctonia solani</name>
    <dbReference type="NCBI Taxonomy" id="456999"/>
    <lineage>
        <taxon>Eukaryota</taxon>
        <taxon>Fungi</taxon>
        <taxon>Dikarya</taxon>
        <taxon>Basidiomycota</taxon>
        <taxon>Agaricomycotina</taxon>
        <taxon>Agaricomycetes</taxon>
        <taxon>Cantharellales</taxon>
        <taxon>Ceratobasidiaceae</taxon>
        <taxon>Rhizoctonia</taxon>
    </lineage>
</organism>
<feature type="transmembrane region" description="Helical" evidence="1">
    <location>
        <begin position="65"/>
        <end position="87"/>
    </location>
</feature>
<feature type="transmembrane region" description="Helical" evidence="1">
    <location>
        <begin position="20"/>
        <end position="45"/>
    </location>
</feature>
<comment type="caution">
    <text evidence="2">The sequence shown here is derived from an EMBL/GenBank/DDBJ whole genome shotgun (WGS) entry which is preliminary data.</text>
</comment>
<dbReference type="InterPro" id="IPR029164">
    <property type="entry name" value="PIG-Y"/>
</dbReference>
<dbReference type="Pfam" id="PF15159">
    <property type="entry name" value="PIG-Y"/>
    <property type="match status" value="1"/>
</dbReference>
<name>A0A8H2XGD3_9AGAM</name>
<reference evidence="2" key="1">
    <citation type="submission" date="2021-01" db="EMBL/GenBank/DDBJ databases">
        <authorList>
            <person name="Kaushik A."/>
        </authorList>
    </citation>
    <scope>NUCLEOTIDE SEQUENCE</scope>
    <source>
        <strain evidence="2">Type strain: AG8-Rh-89/</strain>
    </source>
</reference>
<accession>A0A8H2XGD3</accession>
<sequence>MASGPNIYTDGDALIWRGYALATLSFVVLMFGIYTTLLSSVLVYFEVPPSDIHSRVAADMHYKYFPFLVVPAGLLFVIANWVGWQYYQNS</sequence>
<evidence type="ECO:0000313" key="3">
    <source>
        <dbReference type="Proteomes" id="UP000663850"/>
    </source>
</evidence>
<protein>
    <submittedName>
        <fullName evidence="2">Uncharacterized protein</fullName>
    </submittedName>
</protein>
<proteinExistence type="predicted"/>
<keyword evidence="1" id="KW-1133">Transmembrane helix</keyword>